<dbReference type="Gene3D" id="3.40.50.1820">
    <property type="entry name" value="alpha/beta hydrolase"/>
    <property type="match status" value="1"/>
</dbReference>
<evidence type="ECO:0000313" key="9">
    <source>
        <dbReference type="Proteomes" id="UP000027195"/>
    </source>
</evidence>
<evidence type="ECO:0000256" key="5">
    <source>
        <dbReference type="ARBA" id="ARBA00022801"/>
    </source>
</evidence>
<dbReference type="OrthoDB" id="443318at2759"/>
<evidence type="ECO:0000256" key="6">
    <source>
        <dbReference type="ARBA" id="ARBA00023180"/>
    </source>
</evidence>
<evidence type="ECO:0000256" key="1">
    <source>
        <dbReference type="ARBA" id="ARBA00009431"/>
    </source>
</evidence>
<keyword evidence="6" id="KW-0325">Glycoprotein</keyword>
<keyword evidence="4 7" id="KW-0732">Signal</keyword>
<dbReference type="SUPFAM" id="SSF53474">
    <property type="entry name" value="alpha/beta-Hydrolases"/>
    <property type="match status" value="1"/>
</dbReference>
<proteinExistence type="inferred from homology"/>
<gene>
    <name evidence="8" type="ORF">BOTBODRAFT_146116</name>
</gene>
<dbReference type="Proteomes" id="UP000027195">
    <property type="component" value="Unassembled WGS sequence"/>
</dbReference>
<dbReference type="PROSITE" id="PS00131">
    <property type="entry name" value="CARBOXYPEPT_SER_SER"/>
    <property type="match status" value="1"/>
</dbReference>
<dbReference type="FunFam" id="3.40.50.1820:FF:000226">
    <property type="entry name" value="Carboxypeptidase"/>
    <property type="match status" value="1"/>
</dbReference>
<keyword evidence="5 7" id="KW-0378">Hydrolase</keyword>
<dbReference type="HOGENOM" id="CLU_008523_10_4_1"/>
<dbReference type="EC" id="3.4.16.-" evidence="7"/>
<dbReference type="STRING" id="930990.A0A067MPG1"/>
<keyword evidence="9" id="KW-1185">Reference proteome</keyword>
<evidence type="ECO:0000256" key="4">
    <source>
        <dbReference type="ARBA" id="ARBA00022729"/>
    </source>
</evidence>
<dbReference type="PROSITE" id="PS00560">
    <property type="entry name" value="CARBOXYPEPT_SER_HIS"/>
    <property type="match status" value="1"/>
</dbReference>
<evidence type="ECO:0000256" key="2">
    <source>
        <dbReference type="ARBA" id="ARBA00022645"/>
    </source>
</evidence>
<feature type="signal peptide" evidence="7">
    <location>
        <begin position="1"/>
        <end position="18"/>
    </location>
</feature>
<dbReference type="InterPro" id="IPR029058">
    <property type="entry name" value="AB_hydrolase_fold"/>
</dbReference>
<reference evidence="9" key="1">
    <citation type="journal article" date="2014" name="Proc. Natl. Acad. Sci. U.S.A.">
        <title>Extensive sampling of basidiomycete genomes demonstrates inadequacy of the white-rot/brown-rot paradigm for wood decay fungi.</title>
        <authorList>
            <person name="Riley R."/>
            <person name="Salamov A.A."/>
            <person name="Brown D.W."/>
            <person name="Nagy L.G."/>
            <person name="Floudas D."/>
            <person name="Held B.W."/>
            <person name="Levasseur A."/>
            <person name="Lombard V."/>
            <person name="Morin E."/>
            <person name="Otillar R."/>
            <person name="Lindquist E.A."/>
            <person name="Sun H."/>
            <person name="LaButti K.M."/>
            <person name="Schmutz J."/>
            <person name="Jabbour D."/>
            <person name="Luo H."/>
            <person name="Baker S.E."/>
            <person name="Pisabarro A.G."/>
            <person name="Walton J.D."/>
            <person name="Blanchette R.A."/>
            <person name="Henrissat B."/>
            <person name="Martin F."/>
            <person name="Cullen D."/>
            <person name="Hibbett D.S."/>
            <person name="Grigoriev I.V."/>
        </authorList>
    </citation>
    <scope>NUCLEOTIDE SEQUENCE [LARGE SCALE GENOMIC DNA]</scope>
    <source>
        <strain evidence="9">FD-172 SS1</strain>
    </source>
</reference>
<dbReference type="InterPro" id="IPR033124">
    <property type="entry name" value="Ser_caboxypep_his_AS"/>
</dbReference>
<dbReference type="EMBL" id="KL198043">
    <property type="protein sequence ID" value="KDQ13471.1"/>
    <property type="molecule type" value="Genomic_DNA"/>
</dbReference>
<dbReference type="PANTHER" id="PTHR11802">
    <property type="entry name" value="SERINE PROTEASE FAMILY S10 SERINE CARBOXYPEPTIDASE"/>
    <property type="match status" value="1"/>
</dbReference>
<dbReference type="PRINTS" id="PR00724">
    <property type="entry name" value="CRBOXYPTASEC"/>
</dbReference>
<protein>
    <recommendedName>
        <fullName evidence="7">Carboxypeptidase</fullName>
        <ecNumber evidence="7">3.4.16.-</ecNumber>
    </recommendedName>
</protein>
<dbReference type="GO" id="GO:0006508">
    <property type="term" value="P:proteolysis"/>
    <property type="evidence" value="ECO:0007669"/>
    <property type="project" value="UniProtKB-KW"/>
</dbReference>
<evidence type="ECO:0000256" key="3">
    <source>
        <dbReference type="ARBA" id="ARBA00022670"/>
    </source>
</evidence>
<dbReference type="InterPro" id="IPR018202">
    <property type="entry name" value="Ser_caboxypep_ser_AS"/>
</dbReference>
<keyword evidence="2 7" id="KW-0121">Carboxypeptidase</keyword>
<organism evidence="8 9">
    <name type="scientific">Botryobasidium botryosum (strain FD-172 SS1)</name>
    <dbReference type="NCBI Taxonomy" id="930990"/>
    <lineage>
        <taxon>Eukaryota</taxon>
        <taxon>Fungi</taxon>
        <taxon>Dikarya</taxon>
        <taxon>Basidiomycota</taxon>
        <taxon>Agaricomycotina</taxon>
        <taxon>Agaricomycetes</taxon>
        <taxon>Cantharellales</taxon>
        <taxon>Botryobasidiaceae</taxon>
        <taxon>Botryobasidium</taxon>
    </lineage>
</organism>
<accession>A0A067MPG1</accession>
<dbReference type="GO" id="GO:0004185">
    <property type="term" value="F:serine-type carboxypeptidase activity"/>
    <property type="evidence" value="ECO:0007669"/>
    <property type="project" value="UniProtKB-UniRule"/>
</dbReference>
<sequence>MKLLTGIVSFALGASALATQIPFKVAPNFGSPKTNHTVSTLDLSSLSTTVFSRLSHPAYPGHSVRIKKSDFCDQTVKAYTGYIDVDHGSKHLFFYFFESRNNPDTDDVTMWINGGPGCSSSLGLLMELGPCRIADSTENSNGTAWNPYAWNTKTNLFFLDQPVGVGFSYSDIGNTVGTTEDAAKDVQAFVTIFFETFKKFQGRPFHMSGESYAGRYLPVFASEIVDGNVRAKEAGIAPINLKSVLIGNGMTDVLSMTESYVDIQCTNASIEPFQSISQCVQMRKALPKCREMMSKGCFDQVDALSCTAASMFCDQMISVPFFATGKNPYDISKPCEGKIEETLCYPVTKRINNYLDQPSVRELLGVDASLGPFQSCSGEVGQAFSQHMDMPRQTTYYVAELLERGIKVLIYVGTYDWICNHVGNYRWTSALEWSGHDAFNAESLREWKVDGRVAGMTKSANGLTFATVLGAGHMVPYDKPVEALALVNRWLGGDDL</sequence>
<feature type="chain" id="PRO_5005103804" description="Carboxypeptidase" evidence="7">
    <location>
        <begin position="19"/>
        <end position="496"/>
    </location>
</feature>
<keyword evidence="3 7" id="KW-0645">Protease</keyword>
<dbReference type="Pfam" id="PF00450">
    <property type="entry name" value="Peptidase_S10"/>
    <property type="match status" value="1"/>
</dbReference>
<dbReference type="InterPro" id="IPR001563">
    <property type="entry name" value="Peptidase_S10"/>
</dbReference>
<dbReference type="InParanoid" id="A0A067MPG1"/>
<dbReference type="GO" id="GO:0000324">
    <property type="term" value="C:fungal-type vacuole"/>
    <property type="evidence" value="ECO:0007669"/>
    <property type="project" value="TreeGrafter"/>
</dbReference>
<comment type="similarity">
    <text evidence="1 7">Belongs to the peptidase S10 family.</text>
</comment>
<dbReference type="AlphaFoldDB" id="A0A067MPG1"/>
<evidence type="ECO:0000313" key="8">
    <source>
        <dbReference type="EMBL" id="KDQ13471.1"/>
    </source>
</evidence>
<dbReference type="PANTHER" id="PTHR11802:SF113">
    <property type="entry name" value="SERINE CARBOXYPEPTIDASE CTSA-4.1"/>
    <property type="match status" value="1"/>
</dbReference>
<dbReference type="Gene3D" id="1.10.287.410">
    <property type="match status" value="1"/>
</dbReference>
<name>A0A067MPG1_BOTB1</name>
<evidence type="ECO:0000256" key="7">
    <source>
        <dbReference type="RuleBase" id="RU361156"/>
    </source>
</evidence>